<dbReference type="NCBIfam" id="TIGR01649">
    <property type="entry name" value="hnRNP-L_PTB"/>
    <property type="match status" value="1"/>
</dbReference>
<keyword evidence="8" id="KW-1185">Reference proteome</keyword>
<proteinExistence type="predicted"/>
<dbReference type="InterPro" id="IPR000504">
    <property type="entry name" value="RRM_dom"/>
</dbReference>
<evidence type="ECO:0000256" key="3">
    <source>
        <dbReference type="ARBA" id="ARBA00022884"/>
    </source>
</evidence>
<dbReference type="Pfam" id="PF13893">
    <property type="entry name" value="RRM_5"/>
    <property type="match status" value="1"/>
</dbReference>
<dbReference type="InParanoid" id="A0A3P8UG45"/>
<dbReference type="InterPro" id="IPR012677">
    <property type="entry name" value="Nucleotide-bd_a/b_plait_sf"/>
</dbReference>
<accession>A0A3P8UG45</accession>
<dbReference type="PROSITE" id="PS50102">
    <property type="entry name" value="RRM"/>
    <property type="match status" value="1"/>
</dbReference>
<reference evidence="7" key="2">
    <citation type="submission" date="2025-08" db="UniProtKB">
        <authorList>
            <consortium name="Ensembl"/>
        </authorList>
    </citation>
    <scope>IDENTIFICATION</scope>
</reference>
<feature type="region of interest" description="Disordered" evidence="5">
    <location>
        <begin position="1"/>
        <end position="30"/>
    </location>
</feature>
<keyword evidence="3 4" id="KW-0694">RNA-binding</keyword>
<dbReference type="SUPFAM" id="SSF54928">
    <property type="entry name" value="RNA-binding domain, RBD"/>
    <property type="match status" value="3"/>
</dbReference>
<sequence length="487" mass="54707">KREKTEGRGNHLHQKNEENEDEEKEATRRPGVLALMTVMLKTRLRSRDLKHRTPSSPVIHVRGLSSTTVEADLVEALSKFGSICDVMMMPFKNQALVEFDSLESAERCVAYGTSGVVHVAEQQVFFNFSTSRRISRTKYSQDPVGRNKVLLLSVQNPLYPITTDILFMACNPISPVQRIVIFKRHGIMAMVEYPDSVVSDARKVKLALNGAEIYTGCCRLSIQYAKPKRLNVFCNDHSSWDYTRQRVPVVCVCVCLFSEQGTWTPHQSILGDDPSHVYGIDEQPISPRCCPLLPVPYDNRYSSGEEVQNSSSVVMVGGLHPIKMNCSRIFNLLCVYGNVGKVKFLKSVPCTVLVEMGDRYAVDRAVTHLNDIKVFGNKLNVCWSKQQVVIPTQVFSLDDGSRSYQDFSLSRNNRFSDQRANYNVIQPPSAILHFYNAPPTFTSSVTPQTQSGLLEFDTRNAAAETLIVLNNHRITVKSECSALKSQQ</sequence>
<name>A0A3P8UG45_CYNSE</name>
<dbReference type="Gene3D" id="3.30.70.330">
    <property type="match status" value="3"/>
</dbReference>
<dbReference type="InterPro" id="IPR021790">
    <property type="entry name" value="PTBP1-like_RRM2"/>
</dbReference>
<evidence type="ECO:0000313" key="8">
    <source>
        <dbReference type="Proteomes" id="UP000265120"/>
    </source>
</evidence>
<dbReference type="GO" id="GO:0005634">
    <property type="term" value="C:nucleus"/>
    <property type="evidence" value="ECO:0007669"/>
    <property type="project" value="InterPro"/>
</dbReference>
<evidence type="ECO:0000256" key="4">
    <source>
        <dbReference type="PROSITE-ProRule" id="PRU00176"/>
    </source>
</evidence>
<keyword evidence="1" id="KW-0597">Phosphoprotein</keyword>
<dbReference type="PANTHER" id="PTHR15592">
    <property type="entry name" value="MATRIN 3/NUCLEAR PROTEIN 220-RELATED"/>
    <property type="match status" value="1"/>
</dbReference>
<dbReference type="GO" id="GO:0003723">
    <property type="term" value="F:RNA binding"/>
    <property type="evidence" value="ECO:0007669"/>
    <property type="project" value="UniProtKB-UniRule"/>
</dbReference>
<evidence type="ECO:0000256" key="2">
    <source>
        <dbReference type="ARBA" id="ARBA00022737"/>
    </source>
</evidence>
<dbReference type="InterPro" id="IPR035979">
    <property type="entry name" value="RBD_domain_sf"/>
</dbReference>
<evidence type="ECO:0000313" key="7">
    <source>
        <dbReference type="Ensembl" id="ENSCSEP00000001377.1"/>
    </source>
</evidence>
<dbReference type="SMART" id="SM00360">
    <property type="entry name" value="RRM"/>
    <property type="match status" value="2"/>
</dbReference>
<feature type="compositionally biased region" description="Basic and acidic residues" evidence="5">
    <location>
        <begin position="1"/>
        <end position="17"/>
    </location>
</feature>
<dbReference type="GO" id="GO:0006397">
    <property type="term" value="P:mRNA processing"/>
    <property type="evidence" value="ECO:0007669"/>
    <property type="project" value="InterPro"/>
</dbReference>
<evidence type="ECO:0000256" key="1">
    <source>
        <dbReference type="ARBA" id="ARBA00022553"/>
    </source>
</evidence>
<evidence type="ECO:0000256" key="5">
    <source>
        <dbReference type="SAM" id="MobiDB-lite"/>
    </source>
</evidence>
<keyword evidence="2" id="KW-0677">Repeat</keyword>
<dbReference type="GeneTree" id="ENSGT01030000234642"/>
<organism evidence="7 8">
    <name type="scientific">Cynoglossus semilaevis</name>
    <name type="common">Tongue sole</name>
    <dbReference type="NCBI Taxonomy" id="244447"/>
    <lineage>
        <taxon>Eukaryota</taxon>
        <taxon>Metazoa</taxon>
        <taxon>Chordata</taxon>
        <taxon>Craniata</taxon>
        <taxon>Vertebrata</taxon>
        <taxon>Euteleostomi</taxon>
        <taxon>Actinopterygii</taxon>
        <taxon>Neopterygii</taxon>
        <taxon>Teleostei</taxon>
        <taxon>Neoteleostei</taxon>
        <taxon>Acanthomorphata</taxon>
        <taxon>Carangaria</taxon>
        <taxon>Pleuronectiformes</taxon>
        <taxon>Pleuronectoidei</taxon>
        <taxon>Cynoglossidae</taxon>
        <taxon>Cynoglossinae</taxon>
        <taxon>Cynoglossus</taxon>
    </lineage>
</organism>
<dbReference type="FunFam" id="3.30.70.330:FF:000073">
    <property type="entry name" value="Heterogeneous nuclear ribonucleoprotein L like"/>
    <property type="match status" value="1"/>
</dbReference>
<reference evidence="7 8" key="1">
    <citation type="journal article" date="2014" name="Nat. Genet.">
        <title>Whole-genome sequence of a flatfish provides insights into ZW sex chromosome evolution and adaptation to a benthic lifestyle.</title>
        <authorList>
            <person name="Chen S."/>
            <person name="Zhang G."/>
            <person name="Shao C."/>
            <person name="Huang Q."/>
            <person name="Liu G."/>
            <person name="Zhang P."/>
            <person name="Song W."/>
            <person name="An N."/>
            <person name="Chalopin D."/>
            <person name="Volff J.N."/>
            <person name="Hong Y."/>
            <person name="Li Q."/>
            <person name="Sha Z."/>
            <person name="Zhou H."/>
            <person name="Xie M."/>
            <person name="Yu Q."/>
            <person name="Liu Y."/>
            <person name="Xiang H."/>
            <person name="Wang N."/>
            <person name="Wu K."/>
            <person name="Yang C."/>
            <person name="Zhou Q."/>
            <person name="Liao X."/>
            <person name="Yang L."/>
            <person name="Hu Q."/>
            <person name="Zhang J."/>
            <person name="Meng L."/>
            <person name="Jin L."/>
            <person name="Tian Y."/>
            <person name="Lian J."/>
            <person name="Yang J."/>
            <person name="Miao G."/>
            <person name="Liu S."/>
            <person name="Liang Z."/>
            <person name="Yan F."/>
            <person name="Li Y."/>
            <person name="Sun B."/>
            <person name="Zhang H."/>
            <person name="Zhang J."/>
            <person name="Zhu Y."/>
            <person name="Du M."/>
            <person name="Zhao Y."/>
            <person name="Schartl M."/>
            <person name="Tang Q."/>
            <person name="Wang J."/>
        </authorList>
    </citation>
    <scope>NUCLEOTIDE SEQUENCE</scope>
</reference>
<evidence type="ECO:0000259" key="6">
    <source>
        <dbReference type="PROSITE" id="PS50102"/>
    </source>
</evidence>
<feature type="domain" description="RRM" evidence="6">
    <location>
        <begin position="57"/>
        <end position="131"/>
    </location>
</feature>
<protein>
    <submittedName>
        <fullName evidence="7">Heterogeneous nuclear ribonucleoprotein L-like</fullName>
    </submittedName>
</protein>
<reference evidence="7" key="3">
    <citation type="submission" date="2025-09" db="UniProtKB">
        <authorList>
            <consortium name="Ensembl"/>
        </authorList>
    </citation>
    <scope>IDENTIFICATION</scope>
</reference>
<dbReference type="Proteomes" id="UP000265120">
    <property type="component" value="Chromosome 9"/>
</dbReference>
<dbReference type="AlphaFoldDB" id="A0A3P8UG45"/>
<dbReference type="OMA" id="MMEFESI"/>
<dbReference type="Ensembl" id="ENSCSET00000001406.1">
    <property type="protein sequence ID" value="ENSCSEP00000001377.1"/>
    <property type="gene ID" value="ENSCSEG00000000912.1"/>
</dbReference>
<dbReference type="Pfam" id="PF00076">
    <property type="entry name" value="RRM_1"/>
    <property type="match status" value="1"/>
</dbReference>
<dbReference type="STRING" id="244447.ENSCSEP00000001377"/>
<dbReference type="Pfam" id="PF11835">
    <property type="entry name" value="RRM_8"/>
    <property type="match status" value="1"/>
</dbReference>
<dbReference type="InterPro" id="IPR006536">
    <property type="entry name" value="HnRNP-L/PTB"/>
</dbReference>